<dbReference type="EMBL" id="CZDF01000057">
    <property type="protein sequence ID" value="CUR30326.1"/>
    <property type="molecule type" value="Genomic_DNA"/>
</dbReference>
<evidence type="ECO:0000313" key="4">
    <source>
        <dbReference type="Proteomes" id="UP000184315"/>
    </source>
</evidence>
<protein>
    <submittedName>
        <fullName evidence="3">Transposase</fullName>
    </submittedName>
</protein>
<dbReference type="RefSeq" id="WP_072721577.1">
    <property type="nucleotide sequence ID" value="NZ_LN889771.1"/>
</dbReference>
<keyword evidence="4" id="KW-1185">Reference proteome</keyword>
<dbReference type="InterPro" id="IPR011518">
    <property type="entry name" value="Transposase_36"/>
</dbReference>
<name>A0A1J1LUY3_9CYAN</name>
<evidence type="ECO:0000313" key="2">
    <source>
        <dbReference type="EMBL" id="CUR34807.1"/>
    </source>
</evidence>
<dbReference type="OrthoDB" id="149069at2"/>
<reference evidence="4" key="1">
    <citation type="submission" date="2015-10" db="EMBL/GenBank/DDBJ databases">
        <authorList>
            <person name="Regsiter A."/>
            <person name="william w."/>
        </authorList>
    </citation>
    <scope>NUCLEOTIDE SEQUENCE [LARGE SCALE GENOMIC DNA]</scope>
</reference>
<dbReference type="Pfam" id="PF07592">
    <property type="entry name" value="DDE_Tnp_ISAZ013"/>
    <property type="match status" value="1"/>
</dbReference>
<dbReference type="Proteomes" id="UP000184315">
    <property type="component" value="Unassembled WGS sequence"/>
</dbReference>
<organism evidence="3 4">
    <name type="scientific">Planktothrix tepida PCC 9214</name>
    <dbReference type="NCBI Taxonomy" id="671072"/>
    <lineage>
        <taxon>Bacteria</taxon>
        <taxon>Bacillati</taxon>
        <taxon>Cyanobacteriota</taxon>
        <taxon>Cyanophyceae</taxon>
        <taxon>Oscillatoriophycideae</taxon>
        <taxon>Oscillatoriales</taxon>
        <taxon>Microcoleaceae</taxon>
        <taxon>Planktothrix</taxon>
    </lineage>
</organism>
<evidence type="ECO:0000313" key="1">
    <source>
        <dbReference type="EMBL" id="CUR30326.1"/>
    </source>
</evidence>
<proteinExistence type="predicted"/>
<dbReference type="AlphaFoldDB" id="A0A1J1LUY3"/>
<accession>A0A1J1LUY3</accession>
<sequence>MFYSSSIEEEMKKFYNSLSEKDKRRYAAIEAQKLGWGGISYIIKLLGCTRNTIVRGIKELKELDEQTINDVRIRKKGGGRKSIFSTQIGIDEAFLEVLKSRTAGDPMNESIKWTNLTHKEIALGLKEAGFNISPPTVKKLLKKHGYVKRKAQKKQTTGINKDRNAQFENIARLDTLYREAGNPIISFDTKKKEVLGNLYRPGTLYTTEPVTTWDHDFWSLGHGKVIPHGIYDTQKNRGYVTLGNSKDTSEFACNALKHWWNHYGKALYPHANSILAKCDGGGSNNANHYIFKQDLQKLVDEIGIEIRIAHYPPYTSKYNPIEHRLFPHLTRACQGVIFTSLGLVKTLMEKTRTNTGLSVVVNVVDQVYQTGRKVTDHFKKTLKIVFDEYLPKWNYRAVPQLTH</sequence>
<reference evidence="3" key="2">
    <citation type="submission" date="2015-10" db="EMBL/GenBank/DDBJ databases">
        <authorList>
            <person name="Gilbert D.G."/>
        </authorList>
    </citation>
    <scope>NUCLEOTIDE SEQUENCE [LARGE SCALE GENOMIC DNA]</scope>
    <source>
        <strain evidence="3">BBR_PRJEB10993</strain>
    </source>
</reference>
<evidence type="ECO:0000313" key="3">
    <source>
        <dbReference type="EMBL" id="CUR35834.1"/>
    </source>
</evidence>
<gene>
    <name evidence="1" type="ORF">PL9214150002</name>
    <name evidence="2" type="ORF">PL9214650246</name>
    <name evidence="3" type="ORF">PL9214720104</name>
</gene>
<dbReference type="NCBIfam" id="NF033519">
    <property type="entry name" value="transpos_ISAzo13"/>
    <property type="match status" value="1"/>
</dbReference>
<dbReference type="STRING" id="671072.PL9214150002"/>
<dbReference type="EMBL" id="CZDF01000180">
    <property type="protein sequence ID" value="CUR35834.1"/>
    <property type="molecule type" value="Genomic_DNA"/>
</dbReference>
<dbReference type="EMBL" id="CZDF01000172">
    <property type="protein sequence ID" value="CUR34807.1"/>
    <property type="molecule type" value="Genomic_DNA"/>
</dbReference>